<keyword evidence="8" id="KW-1185">Reference proteome</keyword>
<evidence type="ECO:0000313" key="7">
    <source>
        <dbReference type="EMBL" id="MCL1118149.1"/>
    </source>
</evidence>
<dbReference type="InterPro" id="IPR051612">
    <property type="entry name" value="Teichoic_Acid_Biosynth"/>
</dbReference>
<evidence type="ECO:0000256" key="5">
    <source>
        <dbReference type="ARBA" id="ARBA00022944"/>
    </source>
</evidence>
<sequence>MNAILLFIRFAITQLIYTLSGFTPRSHKAVMGCYKDKFADNSKYLFLHWQQQQTLRAIWISADKQVVKRLQTQGLEAYLRWSLLGVWHAATAKFYVYNSYIGDVNQYLAKGAVKINLWHGSPLKQIEFDISNGPLFQVYHPESLSQKLMAKVLYHQQHVRPNLMLAPSDKVKKLFSSGFRISDEQFLTCGNPRTDYYQRYKSKDWLQLKLPPNTRQVILYAPSWRDSHLNTATNIYTQAIDFERLSVQLQKSNQCLLLRLHPNEAHLATELSQYPNIINVTFWDDIYGILEKIDLLITDYSSLYIDALQYSCEIAFFLFDKAHYQAECRSEYPYVAKLPKAGIDLITFKDLQDYLNEFADKQEDLTQREAINWLRGSTRNRLMNTFWQYKSRCAFDCLDAFVQDKQIEATKKPA</sequence>
<dbReference type="Gene3D" id="3.40.50.12580">
    <property type="match status" value="1"/>
</dbReference>
<evidence type="ECO:0000256" key="3">
    <source>
        <dbReference type="ARBA" id="ARBA00022475"/>
    </source>
</evidence>
<evidence type="ECO:0000256" key="2">
    <source>
        <dbReference type="ARBA" id="ARBA00010488"/>
    </source>
</evidence>
<keyword evidence="6" id="KW-0472">Membrane</keyword>
<keyword evidence="5" id="KW-0777">Teichoic acid biosynthesis</keyword>
<accession>A0ABT0L354</accession>
<protein>
    <submittedName>
        <fullName evidence="7">CDP-glycerol glycerophosphotransferase family protein</fullName>
    </submittedName>
</protein>
<reference evidence="7 8" key="1">
    <citation type="submission" date="2022-01" db="EMBL/GenBank/DDBJ databases">
        <title>Whole genome-based taxonomy of the Shewanellaceae.</title>
        <authorList>
            <person name="Martin-Rodriguez A.J."/>
        </authorList>
    </citation>
    <scope>NUCLEOTIDE SEQUENCE [LARGE SCALE GENOMIC DNA]</scope>
    <source>
        <strain evidence="7 8">JCM 17801</strain>
    </source>
</reference>
<evidence type="ECO:0000256" key="1">
    <source>
        <dbReference type="ARBA" id="ARBA00004202"/>
    </source>
</evidence>
<keyword evidence="3" id="KW-1003">Cell membrane</keyword>
<dbReference type="EMBL" id="JAKILK010000007">
    <property type="protein sequence ID" value="MCL1118149.1"/>
    <property type="molecule type" value="Genomic_DNA"/>
</dbReference>
<dbReference type="InterPro" id="IPR043148">
    <property type="entry name" value="TagF_C"/>
</dbReference>
<dbReference type="PANTHER" id="PTHR37316:SF3">
    <property type="entry name" value="TEICHOIC ACID GLYCEROL-PHOSPHATE TRANSFERASE"/>
    <property type="match status" value="1"/>
</dbReference>
<dbReference type="InterPro" id="IPR007554">
    <property type="entry name" value="Glycerophosphate_synth"/>
</dbReference>
<dbReference type="RefSeq" id="WP_188842824.1">
    <property type="nucleotide sequence ID" value="NZ_BMOT01000010.1"/>
</dbReference>
<evidence type="ECO:0000313" key="8">
    <source>
        <dbReference type="Proteomes" id="UP001203212"/>
    </source>
</evidence>
<dbReference type="Pfam" id="PF04464">
    <property type="entry name" value="Glyphos_transf"/>
    <property type="match status" value="1"/>
</dbReference>
<dbReference type="InterPro" id="IPR043149">
    <property type="entry name" value="TagF_N"/>
</dbReference>
<comment type="subcellular location">
    <subcellularLocation>
        <location evidence="1">Cell membrane</location>
        <topology evidence="1">Peripheral membrane protein</topology>
    </subcellularLocation>
</comment>
<evidence type="ECO:0000256" key="4">
    <source>
        <dbReference type="ARBA" id="ARBA00022679"/>
    </source>
</evidence>
<evidence type="ECO:0000256" key="6">
    <source>
        <dbReference type="ARBA" id="ARBA00023136"/>
    </source>
</evidence>
<organism evidence="7 8">
    <name type="scientific">Shewanella aestuarii</name>
    <dbReference type="NCBI Taxonomy" id="1028752"/>
    <lineage>
        <taxon>Bacteria</taxon>
        <taxon>Pseudomonadati</taxon>
        <taxon>Pseudomonadota</taxon>
        <taxon>Gammaproteobacteria</taxon>
        <taxon>Alteromonadales</taxon>
        <taxon>Shewanellaceae</taxon>
        <taxon>Shewanella</taxon>
    </lineage>
</organism>
<name>A0ABT0L354_9GAMM</name>
<dbReference type="PANTHER" id="PTHR37316">
    <property type="entry name" value="TEICHOIC ACID GLYCEROL-PHOSPHATE PRIMASE"/>
    <property type="match status" value="1"/>
</dbReference>
<keyword evidence="4" id="KW-0808">Transferase</keyword>
<proteinExistence type="inferred from homology"/>
<comment type="caution">
    <text evidence="7">The sequence shown here is derived from an EMBL/GenBank/DDBJ whole genome shotgun (WGS) entry which is preliminary data.</text>
</comment>
<gene>
    <name evidence="7" type="ORF">L2689_12980</name>
</gene>
<dbReference type="SUPFAM" id="SSF53756">
    <property type="entry name" value="UDP-Glycosyltransferase/glycogen phosphorylase"/>
    <property type="match status" value="1"/>
</dbReference>
<dbReference type="Gene3D" id="3.40.50.11820">
    <property type="match status" value="1"/>
</dbReference>
<comment type="similarity">
    <text evidence="2">Belongs to the CDP-glycerol glycerophosphotransferase family.</text>
</comment>
<dbReference type="Proteomes" id="UP001203212">
    <property type="component" value="Unassembled WGS sequence"/>
</dbReference>